<dbReference type="InterPro" id="IPR013281">
    <property type="entry name" value="Apop_reg_Mc1"/>
</dbReference>
<dbReference type="GO" id="GO:0051400">
    <property type="term" value="F:BH domain binding"/>
    <property type="evidence" value="ECO:0007669"/>
    <property type="project" value="TreeGrafter"/>
</dbReference>
<comment type="similarity">
    <text evidence="3">Belongs to the Bcl-2 family.</text>
</comment>
<dbReference type="HOGENOM" id="CLU_046711_1_0_1"/>
<dbReference type="Pfam" id="PF00452">
    <property type="entry name" value="Bcl-2"/>
    <property type="match status" value="1"/>
</dbReference>
<dbReference type="GO" id="GO:0001836">
    <property type="term" value="P:release of cytochrome c from mitochondria"/>
    <property type="evidence" value="ECO:0007669"/>
    <property type="project" value="TreeGrafter"/>
</dbReference>
<evidence type="ECO:0000256" key="3">
    <source>
        <dbReference type="ARBA" id="ARBA00009458"/>
    </source>
</evidence>
<dbReference type="Gene3D" id="3.40.50.12700">
    <property type="match status" value="1"/>
</dbReference>
<dbReference type="InterPro" id="IPR002475">
    <property type="entry name" value="Bcl2-like"/>
</dbReference>
<dbReference type="SUPFAM" id="SSF52266">
    <property type="entry name" value="SGNH hydrolase"/>
    <property type="match status" value="1"/>
</dbReference>
<protein>
    <submittedName>
        <fullName evidence="9">MCL1 apoptosis regulator, BCL2 family member b</fullName>
    </submittedName>
</protein>
<dbReference type="CDD" id="cd06845">
    <property type="entry name" value="Bcl-2_like"/>
    <property type="match status" value="1"/>
</dbReference>
<evidence type="ECO:0000313" key="9">
    <source>
        <dbReference type="Ensembl" id="ENSONIP00000025811.2"/>
    </source>
</evidence>
<organism evidence="9 10">
    <name type="scientific">Oreochromis niloticus</name>
    <name type="common">Nile tilapia</name>
    <name type="synonym">Tilapia nilotica</name>
    <dbReference type="NCBI Taxonomy" id="8128"/>
    <lineage>
        <taxon>Eukaryota</taxon>
        <taxon>Metazoa</taxon>
        <taxon>Chordata</taxon>
        <taxon>Craniata</taxon>
        <taxon>Vertebrata</taxon>
        <taxon>Euteleostomi</taxon>
        <taxon>Actinopterygii</taxon>
        <taxon>Neopterygii</taxon>
        <taxon>Teleostei</taxon>
        <taxon>Neoteleostei</taxon>
        <taxon>Acanthomorphata</taxon>
        <taxon>Ovalentaria</taxon>
        <taxon>Cichlomorphae</taxon>
        <taxon>Cichliformes</taxon>
        <taxon>Cichlidae</taxon>
        <taxon>African cichlids</taxon>
        <taxon>Pseudocrenilabrinae</taxon>
        <taxon>Oreochromini</taxon>
        <taxon>Oreochromis</taxon>
    </lineage>
</organism>
<dbReference type="AlphaFoldDB" id="I3KXG5"/>
<dbReference type="PROSITE" id="PS50062">
    <property type="entry name" value="BCL2_FAMILY"/>
    <property type="match status" value="1"/>
</dbReference>
<sequence>MFSLNCCLSEWCPNNDVGFIDNWETLCRKPGLVRRDGIHPTLDGAALISRNLEDGSLPSTPEETKLIIHSFLGDFTGLSQPQRKETKALKMMKRVVADVLEKHRYAYNGMINKLSLDEREEDMSFVAKSLFGDHTTNWGRIVSFVAFGAVVSQHLKEKGRDNCVVLVSQEISAYLLSEQRDWIIKNNAWDGFVAFVRVADPESIVRNTLMAFAGFACIGATLALLIR</sequence>
<dbReference type="GO" id="GO:0097192">
    <property type="term" value="P:extrinsic apoptotic signaling pathway in absence of ligand"/>
    <property type="evidence" value="ECO:0007669"/>
    <property type="project" value="TreeGrafter"/>
</dbReference>
<dbReference type="PRINTS" id="PR01862">
    <property type="entry name" value="BCL2FAMILY"/>
</dbReference>
<dbReference type="GO" id="GO:0042981">
    <property type="term" value="P:regulation of apoptotic process"/>
    <property type="evidence" value="ECO:0007669"/>
    <property type="project" value="InterPro"/>
</dbReference>
<dbReference type="STRING" id="8128.ENSONIP00000025811"/>
<evidence type="ECO:0000256" key="2">
    <source>
        <dbReference type="ARBA" id="ARBA00004496"/>
    </source>
</evidence>
<dbReference type="Ensembl" id="ENSONIT00000025832.2">
    <property type="protein sequence ID" value="ENSONIP00000025811.2"/>
    <property type="gene ID" value="ENSONIG00000020506.2"/>
</dbReference>
<feature type="transmembrane region" description="Helical" evidence="7">
    <location>
        <begin position="209"/>
        <end position="226"/>
    </location>
</feature>
<evidence type="ECO:0000256" key="4">
    <source>
        <dbReference type="ARBA" id="ARBA00022490"/>
    </source>
</evidence>
<accession>I3KXG5</accession>
<dbReference type="GeneTree" id="ENSGT01130000278292"/>
<evidence type="ECO:0000256" key="7">
    <source>
        <dbReference type="SAM" id="Phobius"/>
    </source>
</evidence>
<dbReference type="InterPro" id="IPR046371">
    <property type="entry name" value="Bcl-2_BH1-3"/>
</dbReference>
<evidence type="ECO:0000313" key="10">
    <source>
        <dbReference type="Proteomes" id="UP000005207"/>
    </source>
</evidence>
<dbReference type="Proteomes" id="UP000005207">
    <property type="component" value="Linkage group LG19"/>
</dbReference>
<keyword evidence="10" id="KW-1185">Reference proteome</keyword>
<reference evidence="9" key="2">
    <citation type="submission" date="2025-08" db="UniProtKB">
        <authorList>
            <consortium name="Ensembl"/>
        </authorList>
    </citation>
    <scope>IDENTIFICATION</scope>
</reference>
<dbReference type="PANTHER" id="PTHR11256:SF46">
    <property type="entry name" value="INDUCED MYELOID LEUKEMIA CELL DIFFERENTIATION PROTEIN MCL-1"/>
    <property type="match status" value="1"/>
</dbReference>
<comment type="subcellular location">
    <subcellularLocation>
        <location evidence="2">Cytoplasm</location>
    </subcellularLocation>
    <subcellularLocation>
        <location evidence="1">Nucleus</location>
    </subcellularLocation>
</comment>
<dbReference type="GO" id="GO:0008053">
    <property type="term" value="P:mitochondrial fusion"/>
    <property type="evidence" value="ECO:0007669"/>
    <property type="project" value="TreeGrafter"/>
</dbReference>
<keyword evidence="7" id="KW-1133">Transmembrane helix</keyword>
<reference evidence="9" key="3">
    <citation type="submission" date="2025-09" db="UniProtKB">
        <authorList>
            <consortium name="Ensembl"/>
        </authorList>
    </citation>
    <scope>IDENTIFICATION</scope>
</reference>
<name>I3KXG5_ORENI</name>
<dbReference type="GO" id="GO:0008630">
    <property type="term" value="P:intrinsic apoptotic signaling pathway in response to DNA damage"/>
    <property type="evidence" value="ECO:0007669"/>
    <property type="project" value="TreeGrafter"/>
</dbReference>
<evidence type="ECO:0000256" key="6">
    <source>
        <dbReference type="ARBA" id="ARBA00023242"/>
    </source>
</evidence>
<proteinExistence type="inferred from homology"/>
<dbReference type="InterPro" id="IPR026298">
    <property type="entry name" value="Bcl-2_fam"/>
</dbReference>
<evidence type="ECO:0000256" key="5">
    <source>
        <dbReference type="ARBA" id="ARBA00022703"/>
    </source>
</evidence>
<dbReference type="OMA" id="NCCLSEW"/>
<keyword evidence="5" id="KW-0053">Apoptosis</keyword>
<reference evidence="10" key="1">
    <citation type="submission" date="2012-01" db="EMBL/GenBank/DDBJ databases">
        <title>The Genome Sequence of Oreochromis niloticus (Nile Tilapia).</title>
        <authorList>
            <consortium name="Broad Institute Genome Assembly Team"/>
            <consortium name="Broad Institute Sequencing Platform"/>
            <person name="Di Palma F."/>
            <person name="Johnson J."/>
            <person name="Lander E.S."/>
            <person name="Lindblad-Toh K."/>
        </authorList>
    </citation>
    <scope>NUCLEOTIDE SEQUENCE [LARGE SCALE GENOMIC DNA]</scope>
</reference>
<dbReference type="GO" id="GO:0005741">
    <property type="term" value="C:mitochondrial outer membrane"/>
    <property type="evidence" value="ECO:0007669"/>
    <property type="project" value="TreeGrafter"/>
</dbReference>
<dbReference type="InParanoid" id="I3KXG5"/>
<keyword evidence="6" id="KW-0539">Nucleus</keyword>
<dbReference type="SUPFAM" id="SSF56854">
    <property type="entry name" value="Bcl-2 inhibitors of programmed cell death"/>
    <property type="match status" value="1"/>
</dbReference>
<dbReference type="GO" id="GO:0015267">
    <property type="term" value="F:channel activity"/>
    <property type="evidence" value="ECO:0007669"/>
    <property type="project" value="TreeGrafter"/>
</dbReference>
<keyword evidence="7" id="KW-0472">Membrane</keyword>
<dbReference type="eggNOG" id="KOG4728">
    <property type="taxonomic scope" value="Eukaryota"/>
</dbReference>
<feature type="domain" description="Bcl-2 Bcl-2 homology region 1-3" evidence="8">
    <location>
        <begin position="92"/>
        <end position="189"/>
    </location>
</feature>
<dbReference type="PRINTS" id="PR01866">
    <property type="entry name" value="APOPREGMCL1"/>
</dbReference>
<dbReference type="Gene3D" id="1.10.437.10">
    <property type="entry name" value="Blc2-like"/>
    <property type="match status" value="1"/>
</dbReference>
<dbReference type="InterPro" id="IPR036834">
    <property type="entry name" value="Bcl-2-like_sf"/>
</dbReference>
<dbReference type="FunFam" id="1.10.437.10:FF:000017">
    <property type="entry name" value="MCL1, BCL2 family apoptosis regulator"/>
    <property type="match status" value="1"/>
</dbReference>
<dbReference type="GO" id="GO:0005634">
    <property type="term" value="C:nucleus"/>
    <property type="evidence" value="ECO:0007669"/>
    <property type="project" value="UniProtKB-SubCell"/>
</dbReference>
<keyword evidence="4" id="KW-0963">Cytoplasm</keyword>
<evidence type="ECO:0000259" key="8">
    <source>
        <dbReference type="SMART" id="SM00337"/>
    </source>
</evidence>
<dbReference type="SMART" id="SM00337">
    <property type="entry name" value="BCL"/>
    <property type="match status" value="1"/>
</dbReference>
<dbReference type="PANTHER" id="PTHR11256">
    <property type="entry name" value="BCL-2 RELATED"/>
    <property type="match status" value="1"/>
</dbReference>
<evidence type="ECO:0000256" key="1">
    <source>
        <dbReference type="ARBA" id="ARBA00004123"/>
    </source>
</evidence>
<keyword evidence="7" id="KW-0812">Transmembrane</keyword>